<evidence type="ECO:0000256" key="6">
    <source>
        <dbReference type="ARBA" id="ARBA00022989"/>
    </source>
</evidence>
<feature type="repeat" description="Solcar" evidence="9">
    <location>
        <begin position="20"/>
        <end position="104"/>
    </location>
</feature>
<dbReference type="Pfam" id="PF00153">
    <property type="entry name" value="Mito_carr"/>
    <property type="match status" value="3"/>
</dbReference>
<evidence type="ECO:0000256" key="3">
    <source>
        <dbReference type="ARBA" id="ARBA00022448"/>
    </source>
</evidence>
<evidence type="ECO:0000256" key="7">
    <source>
        <dbReference type="ARBA" id="ARBA00023128"/>
    </source>
</evidence>
<keyword evidence="6" id="KW-1133">Transmembrane helix</keyword>
<keyword evidence="12" id="KW-1185">Reference proteome</keyword>
<evidence type="ECO:0000256" key="9">
    <source>
        <dbReference type="PROSITE-ProRule" id="PRU00282"/>
    </source>
</evidence>
<keyword evidence="3 10" id="KW-0813">Transport</keyword>
<sequence>MSTASYENEQLQFTTTTFAWKSFLAGTFGGCAGLIVGHPLDTVKVRLQTQTKAHSVYRGTAHCFTSIVKYEGVRGLFKGMSSPMAGVALVNALAFGVYESALNFQMHGSEADATLKQMFVAGIVTGTVNSFVSCPMELAKIRLQNQGPEQLKSGNYYKGPMDCFLKTYRAGGIAACYRGLWPTILRELSFGPYFVSYEILCRMVTPPGKTTADVSGLGLIVAGGFAGICAWVSTYPFDVVKTKIQADLVGSGQPRYRGVIDCMVKCYREEGISILFRGMNATILRAFPLNAATFFIYTQSMRMLNSDQDA</sequence>
<dbReference type="EMBL" id="JASJQH010002203">
    <property type="protein sequence ID" value="KAK9760381.1"/>
    <property type="molecule type" value="Genomic_DNA"/>
</dbReference>
<reference evidence="11 12" key="1">
    <citation type="submission" date="2023-04" db="EMBL/GenBank/DDBJ databases">
        <title>Genome of Basidiobolus ranarum AG-B5.</title>
        <authorList>
            <person name="Stajich J.E."/>
            <person name="Carter-House D."/>
            <person name="Gryganskyi A."/>
        </authorList>
    </citation>
    <scope>NUCLEOTIDE SEQUENCE [LARGE SCALE GENOMIC DNA]</scope>
    <source>
        <strain evidence="11 12">AG-B5</strain>
    </source>
</reference>
<protein>
    <recommendedName>
        <fullName evidence="13">Mitochondrial carrier protein</fullName>
    </recommendedName>
</protein>
<dbReference type="PROSITE" id="PS50920">
    <property type="entry name" value="SOLCAR"/>
    <property type="match status" value="3"/>
</dbReference>
<keyword evidence="7" id="KW-0496">Mitochondrion</keyword>
<dbReference type="InterPro" id="IPR050567">
    <property type="entry name" value="Mitochondrial_Carrier"/>
</dbReference>
<proteinExistence type="inferred from homology"/>
<gene>
    <name evidence="11" type="ORF">K7432_015651</name>
</gene>
<dbReference type="PANTHER" id="PTHR45624:SF10">
    <property type="entry name" value="SLC (SOLUTE CARRIER) HOMOLOG"/>
    <property type="match status" value="1"/>
</dbReference>
<dbReference type="PANTHER" id="PTHR45624">
    <property type="entry name" value="MITOCHONDRIAL BASIC AMINO ACIDS TRANSPORTER-RELATED"/>
    <property type="match status" value="1"/>
</dbReference>
<evidence type="ECO:0000256" key="1">
    <source>
        <dbReference type="ARBA" id="ARBA00004225"/>
    </source>
</evidence>
<dbReference type="SUPFAM" id="SSF103506">
    <property type="entry name" value="Mitochondrial carrier"/>
    <property type="match status" value="1"/>
</dbReference>
<evidence type="ECO:0000256" key="5">
    <source>
        <dbReference type="ARBA" id="ARBA00022737"/>
    </source>
</evidence>
<dbReference type="InterPro" id="IPR018108">
    <property type="entry name" value="MCP_transmembrane"/>
</dbReference>
<accession>A0ABR2WG07</accession>
<evidence type="ECO:0000256" key="2">
    <source>
        <dbReference type="ARBA" id="ARBA00006375"/>
    </source>
</evidence>
<evidence type="ECO:0008006" key="13">
    <source>
        <dbReference type="Google" id="ProtNLM"/>
    </source>
</evidence>
<keyword evidence="4 9" id="KW-0812">Transmembrane</keyword>
<evidence type="ECO:0000256" key="10">
    <source>
        <dbReference type="RuleBase" id="RU000488"/>
    </source>
</evidence>
<feature type="repeat" description="Solcar" evidence="9">
    <location>
        <begin position="113"/>
        <end position="203"/>
    </location>
</feature>
<comment type="caution">
    <text evidence="11">The sequence shown here is derived from an EMBL/GenBank/DDBJ whole genome shotgun (WGS) entry which is preliminary data.</text>
</comment>
<evidence type="ECO:0000256" key="4">
    <source>
        <dbReference type="ARBA" id="ARBA00022692"/>
    </source>
</evidence>
<dbReference type="Gene3D" id="1.50.40.10">
    <property type="entry name" value="Mitochondrial carrier domain"/>
    <property type="match status" value="2"/>
</dbReference>
<feature type="repeat" description="Solcar" evidence="9">
    <location>
        <begin position="214"/>
        <end position="303"/>
    </location>
</feature>
<keyword evidence="5" id="KW-0677">Repeat</keyword>
<evidence type="ECO:0000256" key="8">
    <source>
        <dbReference type="ARBA" id="ARBA00023136"/>
    </source>
</evidence>
<evidence type="ECO:0000313" key="11">
    <source>
        <dbReference type="EMBL" id="KAK9760381.1"/>
    </source>
</evidence>
<name>A0ABR2WG07_9FUNG</name>
<comment type="subcellular location">
    <subcellularLocation>
        <location evidence="1">Mitochondrion membrane</location>
        <topology evidence="1">Multi-pass membrane protein</topology>
    </subcellularLocation>
</comment>
<organism evidence="11 12">
    <name type="scientific">Basidiobolus ranarum</name>
    <dbReference type="NCBI Taxonomy" id="34480"/>
    <lineage>
        <taxon>Eukaryota</taxon>
        <taxon>Fungi</taxon>
        <taxon>Fungi incertae sedis</taxon>
        <taxon>Zoopagomycota</taxon>
        <taxon>Entomophthoromycotina</taxon>
        <taxon>Basidiobolomycetes</taxon>
        <taxon>Basidiobolales</taxon>
        <taxon>Basidiobolaceae</taxon>
        <taxon>Basidiobolus</taxon>
    </lineage>
</organism>
<keyword evidence="8 9" id="KW-0472">Membrane</keyword>
<comment type="similarity">
    <text evidence="2 10">Belongs to the mitochondrial carrier (TC 2.A.29) family.</text>
</comment>
<dbReference type="InterPro" id="IPR023395">
    <property type="entry name" value="MCP_dom_sf"/>
</dbReference>
<evidence type="ECO:0000313" key="12">
    <source>
        <dbReference type="Proteomes" id="UP001479436"/>
    </source>
</evidence>
<dbReference type="Proteomes" id="UP001479436">
    <property type="component" value="Unassembled WGS sequence"/>
</dbReference>